<proteinExistence type="predicted"/>
<name>A0ACC2UW06_9TREE</name>
<accession>A0ACC2UW06</accession>
<keyword evidence="2" id="KW-1185">Reference proteome</keyword>
<dbReference type="EMBL" id="JASBWR010000162">
    <property type="protein sequence ID" value="KAJ9090781.1"/>
    <property type="molecule type" value="Genomic_DNA"/>
</dbReference>
<protein>
    <submittedName>
        <fullName evidence="1">Uncharacterized protein</fullName>
    </submittedName>
</protein>
<evidence type="ECO:0000313" key="2">
    <source>
        <dbReference type="Proteomes" id="UP001241377"/>
    </source>
</evidence>
<sequence length="168" mass="19013">MAYSLYDASIKMANGALGSLDRILTIAEEQPNSETFISARLVEDMNPLSFQVYYATLLAESVAALLSGQEYEPQSSEIGNYEEMHSRIARTLEQLKKVDKEKANEIGETLIMTDTPQGRQEAPVKHVITIRHMPNLYFHVGMAYAILRKEGVPLGKRDWIRPYLSEFT</sequence>
<organism evidence="1 2">
    <name type="scientific">Naganishia cerealis</name>
    <dbReference type="NCBI Taxonomy" id="610337"/>
    <lineage>
        <taxon>Eukaryota</taxon>
        <taxon>Fungi</taxon>
        <taxon>Dikarya</taxon>
        <taxon>Basidiomycota</taxon>
        <taxon>Agaricomycotina</taxon>
        <taxon>Tremellomycetes</taxon>
        <taxon>Filobasidiales</taxon>
        <taxon>Filobasidiaceae</taxon>
        <taxon>Naganishia</taxon>
    </lineage>
</organism>
<evidence type="ECO:0000313" key="1">
    <source>
        <dbReference type="EMBL" id="KAJ9090781.1"/>
    </source>
</evidence>
<dbReference type="Proteomes" id="UP001241377">
    <property type="component" value="Unassembled WGS sequence"/>
</dbReference>
<gene>
    <name evidence="1" type="ORF">QFC19_009455</name>
</gene>
<comment type="caution">
    <text evidence="1">The sequence shown here is derived from an EMBL/GenBank/DDBJ whole genome shotgun (WGS) entry which is preliminary data.</text>
</comment>
<reference evidence="1" key="1">
    <citation type="submission" date="2023-04" db="EMBL/GenBank/DDBJ databases">
        <title>Draft Genome sequencing of Naganishia species isolated from polar environments using Oxford Nanopore Technology.</title>
        <authorList>
            <person name="Leo P."/>
            <person name="Venkateswaran K."/>
        </authorList>
    </citation>
    <scope>NUCLEOTIDE SEQUENCE</scope>
    <source>
        <strain evidence="1">MNA-CCFEE 5261</strain>
    </source>
</reference>